<dbReference type="STRING" id="692275.M3DB40"/>
<dbReference type="InterPro" id="IPR016181">
    <property type="entry name" value="Acyl_CoA_acyltransferase"/>
</dbReference>
<dbReference type="InterPro" id="IPR000182">
    <property type="entry name" value="GNAT_dom"/>
</dbReference>
<dbReference type="CDD" id="cd04301">
    <property type="entry name" value="NAT_SF"/>
    <property type="match status" value="1"/>
</dbReference>
<dbReference type="EMBL" id="KB456261">
    <property type="protein sequence ID" value="EMF15064.1"/>
    <property type="molecule type" value="Genomic_DNA"/>
</dbReference>
<name>M3DB40_SPHMS</name>
<feature type="domain" description="N-acetyltransferase" evidence="1">
    <location>
        <begin position="72"/>
        <end position="223"/>
    </location>
</feature>
<dbReference type="PANTHER" id="PTHR42791:SF16">
    <property type="entry name" value="N-ACETYLTRANSFERASE DOMAIN-CONTAINING PROTEIN"/>
    <property type="match status" value="1"/>
</dbReference>
<evidence type="ECO:0000313" key="2">
    <source>
        <dbReference type="EMBL" id="EMF15064.1"/>
    </source>
</evidence>
<dbReference type="PANTHER" id="PTHR42791">
    <property type="entry name" value="GNAT FAMILY ACETYLTRANSFERASE"/>
    <property type="match status" value="1"/>
</dbReference>
<evidence type="ECO:0000313" key="3">
    <source>
        <dbReference type="Proteomes" id="UP000016931"/>
    </source>
</evidence>
<dbReference type="OMA" id="FTELAGW"/>
<dbReference type="AlphaFoldDB" id="M3DB40"/>
<protein>
    <recommendedName>
        <fullName evidence="1">N-acetyltransferase domain-containing protein</fullName>
    </recommendedName>
</protein>
<dbReference type="GeneID" id="27899515"/>
<dbReference type="eggNOG" id="ENOG502SQMB">
    <property type="taxonomic scope" value="Eukaryota"/>
</dbReference>
<keyword evidence="3" id="KW-1185">Reference proteome</keyword>
<reference evidence="2 3" key="1">
    <citation type="journal article" date="2012" name="PLoS Pathog.">
        <title>Diverse lifestyles and strategies of plant pathogenesis encoded in the genomes of eighteen Dothideomycetes fungi.</title>
        <authorList>
            <person name="Ohm R.A."/>
            <person name="Feau N."/>
            <person name="Henrissat B."/>
            <person name="Schoch C.L."/>
            <person name="Horwitz B.A."/>
            <person name="Barry K.W."/>
            <person name="Condon B.J."/>
            <person name="Copeland A.C."/>
            <person name="Dhillon B."/>
            <person name="Glaser F."/>
            <person name="Hesse C.N."/>
            <person name="Kosti I."/>
            <person name="LaButti K."/>
            <person name="Lindquist E.A."/>
            <person name="Lucas S."/>
            <person name="Salamov A.A."/>
            <person name="Bradshaw R.E."/>
            <person name="Ciuffetti L."/>
            <person name="Hamelin R.C."/>
            <person name="Kema G.H.J."/>
            <person name="Lawrence C."/>
            <person name="Scott J.A."/>
            <person name="Spatafora J.W."/>
            <person name="Turgeon B.G."/>
            <person name="de Wit P.J.G.M."/>
            <person name="Zhong S."/>
            <person name="Goodwin S.B."/>
            <person name="Grigoriev I.V."/>
        </authorList>
    </citation>
    <scope>NUCLEOTIDE SEQUENCE [LARGE SCALE GENOMIC DNA]</scope>
    <source>
        <strain evidence="2 3">SO2202</strain>
    </source>
</reference>
<accession>M3DB40</accession>
<dbReference type="RefSeq" id="XP_016763185.1">
    <property type="nucleotide sequence ID" value="XM_016902378.1"/>
</dbReference>
<dbReference type="OrthoDB" id="2115692at2759"/>
<evidence type="ECO:0000259" key="1">
    <source>
        <dbReference type="PROSITE" id="PS51186"/>
    </source>
</evidence>
<dbReference type="SUPFAM" id="SSF55729">
    <property type="entry name" value="Acyl-CoA N-acyltransferases (Nat)"/>
    <property type="match status" value="1"/>
</dbReference>
<dbReference type="Pfam" id="PF00583">
    <property type="entry name" value="Acetyltransf_1"/>
    <property type="match status" value="1"/>
</dbReference>
<organism evidence="2 3">
    <name type="scientific">Sphaerulina musiva (strain SO2202)</name>
    <name type="common">Poplar stem canker fungus</name>
    <name type="synonym">Septoria musiva</name>
    <dbReference type="NCBI Taxonomy" id="692275"/>
    <lineage>
        <taxon>Eukaryota</taxon>
        <taxon>Fungi</taxon>
        <taxon>Dikarya</taxon>
        <taxon>Ascomycota</taxon>
        <taxon>Pezizomycotina</taxon>
        <taxon>Dothideomycetes</taxon>
        <taxon>Dothideomycetidae</taxon>
        <taxon>Mycosphaerellales</taxon>
        <taxon>Mycosphaerellaceae</taxon>
        <taxon>Sphaerulina</taxon>
    </lineage>
</organism>
<dbReference type="Proteomes" id="UP000016931">
    <property type="component" value="Unassembled WGS sequence"/>
</dbReference>
<dbReference type="InterPro" id="IPR052523">
    <property type="entry name" value="Trichothecene_AcTrans"/>
</dbReference>
<dbReference type="Gene3D" id="3.40.630.30">
    <property type="match status" value="1"/>
</dbReference>
<dbReference type="GO" id="GO:0016747">
    <property type="term" value="F:acyltransferase activity, transferring groups other than amino-acyl groups"/>
    <property type="evidence" value="ECO:0007669"/>
    <property type="project" value="InterPro"/>
</dbReference>
<gene>
    <name evidence="2" type="ORF">SEPMUDRAFT_130828</name>
</gene>
<dbReference type="HOGENOM" id="CLU_060131_3_1_1"/>
<sequence length="243" mass="27186">MPIRAATYSDLLPASKCLARAFKDEALFGVYMHPRRDQFPDDVYLQFLHRLRDGWASGPDNHFLVSYLQAPDTTEQITGFAHWKRMRANPHTTVVQRVMKTAMNWYNYLESLIYPNRALEPSRAAILGQIGPFAGHLWSGSRAEVWDLVLLGVDPSYSGTGQGRELVAWGFERAKEEGIGCSVISAEGVEPFYQRCGFDKIVGSVAEHGGETNPFIREKVPGGTILFWDNGRDISGVKGYGEQ</sequence>
<proteinExistence type="predicted"/>
<dbReference type="PROSITE" id="PS51186">
    <property type="entry name" value="GNAT"/>
    <property type="match status" value="1"/>
</dbReference>